<dbReference type="AlphaFoldDB" id="A0A914DBY3"/>
<proteinExistence type="predicted"/>
<dbReference type="Proteomes" id="UP000887540">
    <property type="component" value="Unplaced"/>
</dbReference>
<name>A0A914DBY3_9BILA</name>
<reference evidence="2" key="1">
    <citation type="submission" date="2022-11" db="UniProtKB">
        <authorList>
            <consortium name="WormBaseParasite"/>
        </authorList>
    </citation>
    <scope>IDENTIFICATION</scope>
</reference>
<organism evidence="1 2">
    <name type="scientific">Acrobeloides nanus</name>
    <dbReference type="NCBI Taxonomy" id="290746"/>
    <lineage>
        <taxon>Eukaryota</taxon>
        <taxon>Metazoa</taxon>
        <taxon>Ecdysozoa</taxon>
        <taxon>Nematoda</taxon>
        <taxon>Chromadorea</taxon>
        <taxon>Rhabditida</taxon>
        <taxon>Tylenchina</taxon>
        <taxon>Cephalobomorpha</taxon>
        <taxon>Cephaloboidea</taxon>
        <taxon>Cephalobidae</taxon>
        <taxon>Acrobeloides</taxon>
    </lineage>
</organism>
<evidence type="ECO:0000313" key="1">
    <source>
        <dbReference type="Proteomes" id="UP000887540"/>
    </source>
</evidence>
<dbReference type="WBParaSite" id="ACRNAN_scaffold22226.g6526.t1">
    <property type="protein sequence ID" value="ACRNAN_scaffold22226.g6526.t1"/>
    <property type="gene ID" value="ACRNAN_scaffold22226.g6526"/>
</dbReference>
<keyword evidence="1" id="KW-1185">Reference proteome</keyword>
<evidence type="ECO:0000313" key="2">
    <source>
        <dbReference type="WBParaSite" id="ACRNAN_scaffold22226.g6526.t1"/>
    </source>
</evidence>
<sequence length="81" mass="9159">MGSVACFIFLTFHHIWRVPMVEFIAVLLCVGTEPFVYLGFNADIRSDFLALIDKTAKLLRLNVHLSSCSRITPPNSYALEQ</sequence>
<protein>
    <submittedName>
        <fullName evidence="2">Uncharacterized protein</fullName>
    </submittedName>
</protein>
<accession>A0A914DBY3</accession>